<feature type="transmembrane region" description="Helical" evidence="4">
    <location>
        <begin position="330"/>
        <end position="350"/>
    </location>
</feature>
<dbReference type="PROSITE" id="PS00358">
    <property type="entry name" value="RIBOSOMAL_L5"/>
    <property type="match status" value="1"/>
</dbReference>
<dbReference type="Pfam" id="PF00281">
    <property type="entry name" value="Ribosomal_L5"/>
    <property type="match status" value="1"/>
</dbReference>
<evidence type="ECO:0000256" key="1">
    <source>
        <dbReference type="ARBA" id="ARBA00004141"/>
    </source>
</evidence>
<name>A0A9P6R7K1_9FUNG</name>
<proteinExistence type="inferred from homology"/>
<dbReference type="PROSITE" id="PS50850">
    <property type="entry name" value="MFS"/>
    <property type="match status" value="1"/>
</dbReference>
<keyword evidence="4" id="KW-0812">Transmembrane</keyword>
<keyword evidence="7" id="KW-1185">Reference proteome</keyword>
<dbReference type="SUPFAM" id="SSF55282">
    <property type="entry name" value="RL5-like"/>
    <property type="match status" value="1"/>
</dbReference>
<dbReference type="CDD" id="cd17353">
    <property type="entry name" value="MFS_OFA_like"/>
    <property type="match status" value="1"/>
</dbReference>
<feature type="domain" description="Major facilitator superfamily (MFS) profile" evidence="5">
    <location>
        <begin position="58"/>
        <end position="488"/>
    </location>
</feature>
<feature type="transmembrane region" description="Helical" evidence="4">
    <location>
        <begin position="189"/>
        <end position="209"/>
    </location>
</feature>
<comment type="caution">
    <text evidence="6">The sequence shown here is derived from an EMBL/GenBank/DDBJ whole genome shotgun (WGS) entry which is preliminary data.</text>
</comment>
<feature type="transmembrane region" description="Helical" evidence="4">
    <location>
        <begin position="221"/>
        <end position="243"/>
    </location>
</feature>
<accession>A0A9P6R7K1</accession>
<evidence type="ECO:0000256" key="4">
    <source>
        <dbReference type="SAM" id="Phobius"/>
    </source>
</evidence>
<keyword evidence="4" id="KW-0472">Membrane</keyword>
<evidence type="ECO:0000313" key="6">
    <source>
        <dbReference type="EMBL" id="KAG0314159.1"/>
    </source>
</evidence>
<evidence type="ECO:0000259" key="5">
    <source>
        <dbReference type="PROSITE" id="PS50850"/>
    </source>
</evidence>
<dbReference type="InterPro" id="IPR020929">
    <property type="entry name" value="Ribosomal_uL5_CS"/>
</dbReference>
<dbReference type="GO" id="GO:0005840">
    <property type="term" value="C:ribosome"/>
    <property type="evidence" value="ECO:0007669"/>
    <property type="project" value="InterPro"/>
</dbReference>
<dbReference type="OrthoDB" id="410267at2759"/>
<feature type="transmembrane region" description="Helical" evidence="4">
    <location>
        <begin position="156"/>
        <end position="177"/>
    </location>
</feature>
<organism evidence="6 7">
    <name type="scientific">Linnemannia gamsii</name>
    <dbReference type="NCBI Taxonomy" id="64522"/>
    <lineage>
        <taxon>Eukaryota</taxon>
        <taxon>Fungi</taxon>
        <taxon>Fungi incertae sedis</taxon>
        <taxon>Mucoromycota</taxon>
        <taxon>Mortierellomycotina</taxon>
        <taxon>Mortierellomycetes</taxon>
        <taxon>Mortierellales</taxon>
        <taxon>Mortierellaceae</taxon>
        <taxon>Linnemannia</taxon>
    </lineage>
</organism>
<protein>
    <recommendedName>
        <fullName evidence="5">Major facilitator superfamily (MFS) profile domain-containing protein</fullName>
    </recommendedName>
</protein>
<dbReference type="InterPro" id="IPR020846">
    <property type="entry name" value="MFS_dom"/>
</dbReference>
<dbReference type="InterPro" id="IPR011701">
    <property type="entry name" value="MFS"/>
</dbReference>
<feature type="non-terminal residue" evidence="6">
    <location>
        <position position="613"/>
    </location>
</feature>
<evidence type="ECO:0000256" key="2">
    <source>
        <dbReference type="ARBA" id="ARBA00006727"/>
    </source>
</evidence>
<dbReference type="Gene3D" id="3.30.1440.10">
    <property type="match status" value="1"/>
</dbReference>
<feature type="transmembrane region" description="Helical" evidence="4">
    <location>
        <begin position="96"/>
        <end position="117"/>
    </location>
</feature>
<feature type="transmembrane region" description="Helical" evidence="4">
    <location>
        <begin position="129"/>
        <end position="150"/>
    </location>
</feature>
<keyword evidence="4" id="KW-1133">Transmembrane helix</keyword>
<reference evidence="6" key="1">
    <citation type="journal article" date="2020" name="Fungal Divers.">
        <title>Resolving the Mortierellaceae phylogeny through synthesis of multi-gene phylogenetics and phylogenomics.</title>
        <authorList>
            <person name="Vandepol N."/>
            <person name="Liber J."/>
            <person name="Desiro A."/>
            <person name="Na H."/>
            <person name="Kennedy M."/>
            <person name="Barry K."/>
            <person name="Grigoriev I.V."/>
            <person name="Miller A.N."/>
            <person name="O'Donnell K."/>
            <person name="Stajich J.E."/>
            <person name="Bonito G."/>
        </authorList>
    </citation>
    <scope>NUCLEOTIDE SEQUENCE</scope>
    <source>
        <strain evidence="6">NVP60</strain>
    </source>
</reference>
<feature type="transmembrane region" description="Helical" evidence="4">
    <location>
        <begin position="386"/>
        <end position="411"/>
    </location>
</feature>
<feature type="region of interest" description="Disordered" evidence="3">
    <location>
        <begin position="539"/>
        <end position="558"/>
    </location>
</feature>
<dbReference type="InterPro" id="IPR022803">
    <property type="entry name" value="Ribosomal_uL5_dom_sf"/>
</dbReference>
<feature type="transmembrane region" description="Helical" evidence="4">
    <location>
        <begin position="52"/>
        <end position="71"/>
    </location>
</feature>
<feature type="transmembrane region" description="Helical" evidence="4">
    <location>
        <begin position="423"/>
        <end position="446"/>
    </location>
</feature>
<dbReference type="GO" id="GO:0016020">
    <property type="term" value="C:membrane"/>
    <property type="evidence" value="ECO:0007669"/>
    <property type="project" value="UniProtKB-SubCell"/>
</dbReference>
<gene>
    <name evidence="6" type="ORF">BGZ97_009588</name>
</gene>
<evidence type="ECO:0000313" key="7">
    <source>
        <dbReference type="Proteomes" id="UP000823405"/>
    </source>
</evidence>
<sequence length="613" mass="66933">MATQASTNPESQSSNAIVRAIHRHYSDTTYHRTPETIEREKTLLFNIPFNRWAMFPTAFIFQAICGSLYAWSVFNDPIDSFIYGTITNAAGKATPVAHNAAVTFYIAVGCFGLSAALNGPWLERHGPKLAAIVGATVFFLGNMIAAIGIYTRIIALLYFGYGVLGGAGLGLCYISPVSALQKWFPDRRGLAAGFAVCGFGAGSIVLAKIPQPLTAAVGLPLTFVVLGCAYFSAMLICAIVFRVPPPHFQVNGMDMYRNKVDKSGDPEVNASEKAAQDFKDPGANMILSDAIFSTEYRIMYIMMLGNSIAGLVFLSRLANIIKDIFNKDEATAATIVAINGGFNLAGRLFFSTVSDRLGRKNSFFVMLLSQVIILAALPTIMEKRVYWAFLLVIWILTSCYGGGFGCIPAFLCDMFGPSNIGAMHGIILTAWSLAGVGGGLLFTEVYNHMLANGYTVKDPAVYSANLHWILGVACVGFFFFLFVGTNIHDRLLPKAKGEFTRLRVFGRLVRIGSFGVRFVSKADEDAEWEAYVDKRRSEDHTARSAAAPESAEDQTQKSTNAMRELRLEKLVLNICVGESGDRLTRAAKVLEQLTGQTPVYSKARYTVRTFGIR</sequence>
<dbReference type="AlphaFoldDB" id="A0A9P6R7K1"/>
<comment type="similarity">
    <text evidence="2">Belongs to the major facilitator superfamily. Monocarboxylate porter (TC 2.A.1.13) family.</text>
</comment>
<dbReference type="Pfam" id="PF07690">
    <property type="entry name" value="MFS_1"/>
    <property type="match status" value="1"/>
</dbReference>
<comment type="subcellular location">
    <subcellularLocation>
        <location evidence="1">Membrane</location>
        <topology evidence="1">Multi-pass membrane protein</topology>
    </subcellularLocation>
</comment>
<dbReference type="PANTHER" id="PTHR11360:SF317">
    <property type="entry name" value="MAJOR FACILITATOR SUPERFAMILY (MFS) PROFILE DOMAIN-CONTAINING PROTEIN-RELATED"/>
    <property type="match status" value="1"/>
</dbReference>
<evidence type="ECO:0000256" key="3">
    <source>
        <dbReference type="SAM" id="MobiDB-lite"/>
    </source>
</evidence>
<dbReference type="SUPFAM" id="SSF103473">
    <property type="entry name" value="MFS general substrate transporter"/>
    <property type="match status" value="1"/>
</dbReference>
<dbReference type="Proteomes" id="UP000823405">
    <property type="component" value="Unassembled WGS sequence"/>
</dbReference>
<feature type="transmembrane region" description="Helical" evidence="4">
    <location>
        <begin position="362"/>
        <end position="380"/>
    </location>
</feature>
<feature type="transmembrane region" description="Helical" evidence="4">
    <location>
        <begin position="298"/>
        <end position="318"/>
    </location>
</feature>
<dbReference type="InterPro" id="IPR031310">
    <property type="entry name" value="Ribosomal_uL5_N"/>
</dbReference>
<dbReference type="InterPro" id="IPR050327">
    <property type="entry name" value="Proton-linked_MCT"/>
</dbReference>
<dbReference type="Gene3D" id="1.20.1250.20">
    <property type="entry name" value="MFS general substrate transporter like domains"/>
    <property type="match status" value="2"/>
</dbReference>
<dbReference type="PANTHER" id="PTHR11360">
    <property type="entry name" value="MONOCARBOXYLATE TRANSPORTER"/>
    <property type="match status" value="1"/>
</dbReference>
<feature type="transmembrane region" description="Helical" evidence="4">
    <location>
        <begin position="466"/>
        <end position="487"/>
    </location>
</feature>
<dbReference type="EMBL" id="JAAAIN010000464">
    <property type="protein sequence ID" value="KAG0314159.1"/>
    <property type="molecule type" value="Genomic_DNA"/>
</dbReference>
<dbReference type="GO" id="GO:0022857">
    <property type="term" value="F:transmembrane transporter activity"/>
    <property type="evidence" value="ECO:0007669"/>
    <property type="project" value="InterPro"/>
</dbReference>
<dbReference type="InterPro" id="IPR036259">
    <property type="entry name" value="MFS_trans_sf"/>
</dbReference>
<dbReference type="GO" id="GO:0003735">
    <property type="term" value="F:structural constituent of ribosome"/>
    <property type="evidence" value="ECO:0007669"/>
    <property type="project" value="InterPro"/>
</dbReference>
<dbReference type="GO" id="GO:0006412">
    <property type="term" value="P:translation"/>
    <property type="evidence" value="ECO:0007669"/>
    <property type="project" value="InterPro"/>
</dbReference>